<feature type="region of interest" description="Disordered" evidence="2">
    <location>
        <begin position="1"/>
        <end position="24"/>
    </location>
</feature>
<keyword evidence="4" id="KW-1185">Reference proteome</keyword>
<proteinExistence type="predicted"/>
<evidence type="ECO:0000256" key="2">
    <source>
        <dbReference type="SAM" id="MobiDB-lite"/>
    </source>
</evidence>
<accession>A0A9Q1GXM3</accession>
<keyword evidence="1" id="KW-0175">Coiled coil</keyword>
<dbReference type="EMBL" id="JAKOGI010001164">
    <property type="protein sequence ID" value="KAJ8427261.1"/>
    <property type="molecule type" value="Genomic_DNA"/>
</dbReference>
<reference evidence="3" key="1">
    <citation type="submission" date="2022-04" db="EMBL/GenBank/DDBJ databases">
        <title>Carnegiea gigantea Genome sequencing and assembly v2.</title>
        <authorList>
            <person name="Copetti D."/>
            <person name="Sanderson M.J."/>
            <person name="Burquez A."/>
            <person name="Wojciechowski M.F."/>
        </authorList>
    </citation>
    <scope>NUCLEOTIDE SEQUENCE</scope>
    <source>
        <strain evidence="3">SGP5-SGP5p</strain>
        <tissue evidence="3">Aerial part</tissue>
    </source>
</reference>
<organism evidence="3 4">
    <name type="scientific">Carnegiea gigantea</name>
    <dbReference type="NCBI Taxonomy" id="171969"/>
    <lineage>
        <taxon>Eukaryota</taxon>
        <taxon>Viridiplantae</taxon>
        <taxon>Streptophyta</taxon>
        <taxon>Embryophyta</taxon>
        <taxon>Tracheophyta</taxon>
        <taxon>Spermatophyta</taxon>
        <taxon>Magnoliopsida</taxon>
        <taxon>eudicotyledons</taxon>
        <taxon>Gunneridae</taxon>
        <taxon>Pentapetalae</taxon>
        <taxon>Caryophyllales</taxon>
        <taxon>Cactineae</taxon>
        <taxon>Cactaceae</taxon>
        <taxon>Cactoideae</taxon>
        <taxon>Echinocereeae</taxon>
        <taxon>Carnegiea</taxon>
    </lineage>
</organism>
<comment type="caution">
    <text evidence="3">The sequence shown here is derived from an EMBL/GenBank/DDBJ whole genome shotgun (WGS) entry which is preliminary data.</text>
</comment>
<sequence>MLENDSKGVSDLPNRLASGGSESTLKINESILKNQSDDGEEQIALDAILETHNHDLEEQLQKQAEGFEVDMEALFQAKIKQEQRALQVEEVLACSNATITELENHISQLENELKKHSEESSDTLATIKELKAQIQNFEEEQRNRQKDSKLIWRLFLVPDWNKSNE</sequence>
<feature type="coiled-coil region" evidence="1">
    <location>
        <begin position="92"/>
        <end position="147"/>
    </location>
</feature>
<evidence type="ECO:0000313" key="4">
    <source>
        <dbReference type="Proteomes" id="UP001153076"/>
    </source>
</evidence>
<evidence type="ECO:0000313" key="3">
    <source>
        <dbReference type="EMBL" id="KAJ8427261.1"/>
    </source>
</evidence>
<name>A0A9Q1GXM3_9CARY</name>
<evidence type="ECO:0000256" key="1">
    <source>
        <dbReference type="SAM" id="Coils"/>
    </source>
</evidence>
<protein>
    <submittedName>
        <fullName evidence="3">Uncharacterized protein</fullName>
    </submittedName>
</protein>
<dbReference type="Proteomes" id="UP001153076">
    <property type="component" value="Unassembled WGS sequence"/>
</dbReference>
<dbReference type="AlphaFoldDB" id="A0A9Q1GXM3"/>
<gene>
    <name evidence="3" type="ORF">Cgig2_028219</name>
</gene>